<proteinExistence type="predicted"/>
<accession>A0A0A1TB04</accession>
<keyword evidence="2" id="KW-0732">Signal</keyword>
<name>A0A0A1TB04_9HYPO</name>
<dbReference type="Gene3D" id="2.120.10.30">
    <property type="entry name" value="TolB, C-terminal domain"/>
    <property type="match status" value="1"/>
</dbReference>
<reference evidence="4 5" key="1">
    <citation type="journal article" date="2015" name="Genome Announc.">
        <title>Draft Genome Sequence and Gene Annotation of the Entomopathogenic Fungus Verticillium hemipterigenum.</title>
        <authorList>
            <person name="Horn F."/>
            <person name="Habel A."/>
            <person name="Scharf D.H."/>
            <person name="Dworschak J."/>
            <person name="Brakhage A.A."/>
            <person name="Guthke R."/>
            <person name="Hertweck C."/>
            <person name="Linde J."/>
        </authorList>
    </citation>
    <scope>NUCLEOTIDE SEQUENCE [LARGE SCALE GENOMIC DNA]</scope>
</reference>
<feature type="domain" description="Pyrroloquinoline quinone-dependent pyranose dehydrogenase beta-propeller" evidence="3">
    <location>
        <begin position="32"/>
        <end position="420"/>
    </location>
</feature>
<dbReference type="EMBL" id="CDHN01000006">
    <property type="protein sequence ID" value="CEJ94196.1"/>
    <property type="molecule type" value="Genomic_DNA"/>
</dbReference>
<evidence type="ECO:0000259" key="3">
    <source>
        <dbReference type="Pfam" id="PF22807"/>
    </source>
</evidence>
<evidence type="ECO:0000256" key="1">
    <source>
        <dbReference type="SAM" id="MobiDB-lite"/>
    </source>
</evidence>
<dbReference type="Proteomes" id="UP000039046">
    <property type="component" value="Unassembled WGS sequence"/>
</dbReference>
<organism evidence="4 5">
    <name type="scientific">[Torrubiella] hemipterigena</name>
    <dbReference type="NCBI Taxonomy" id="1531966"/>
    <lineage>
        <taxon>Eukaryota</taxon>
        <taxon>Fungi</taxon>
        <taxon>Dikarya</taxon>
        <taxon>Ascomycota</taxon>
        <taxon>Pezizomycotina</taxon>
        <taxon>Sordariomycetes</taxon>
        <taxon>Hypocreomycetidae</taxon>
        <taxon>Hypocreales</taxon>
        <taxon>Clavicipitaceae</taxon>
        <taxon>Clavicipitaceae incertae sedis</taxon>
        <taxon>'Torrubiella' clade</taxon>
    </lineage>
</organism>
<evidence type="ECO:0000313" key="5">
    <source>
        <dbReference type="Proteomes" id="UP000039046"/>
    </source>
</evidence>
<keyword evidence="5" id="KW-1185">Reference proteome</keyword>
<feature type="compositionally biased region" description="Polar residues" evidence="1">
    <location>
        <begin position="174"/>
        <end position="183"/>
    </location>
</feature>
<sequence length="454" mass="48312">MTVASKITSVLLLTTAVAADCANTLKPINDAKLANGWSYRPVATGFTKPRGIQFDKDGGLLVVDAKVGIFHLALKDDGDTCVTANKTTLLQNKGLTHGIALSEDGKTLYASTPTNVYAWSYDSKAIKLGGSNRTVISNMTNIDQVTRTLTMSSKIPGTLLVSQGSASDEDQNSLDKQSGHSQIRSFDLTKHTDSAYSFTDGDLIGWGLRNSVGVAEHPTTGGIWSVENSVDNLIRNNVDLHADNPGEELNYHGLVDKADDKDRGRNFGFPYCFTVWGTKNITDLGNLNVGDQVPDGLGPKDITDGVCNSQYAAPVLALQPHSAPLDIKFNKDGSTAYISFHGSFNSPNPVGYRIASISFKDGKPIAAHSSTDAAKDVITAADLSKCTKPANCLRPVGLALDAKGRLWFSSDSGEIFVMQKDPNASDGKGSTGTMLHPGWVTVSLAVILASFILV</sequence>
<dbReference type="InterPro" id="IPR011042">
    <property type="entry name" value="6-blade_b-propeller_TolB-like"/>
</dbReference>
<dbReference type="OrthoDB" id="507128at2759"/>
<dbReference type="HOGENOM" id="CLU_039534_1_1_1"/>
<dbReference type="InterPro" id="IPR054539">
    <property type="entry name" value="Beta-prop_PDH"/>
</dbReference>
<evidence type="ECO:0000313" key="4">
    <source>
        <dbReference type="EMBL" id="CEJ94196.1"/>
    </source>
</evidence>
<feature type="region of interest" description="Disordered" evidence="1">
    <location>
        <begin position="162"/>
        <end position="183"/>
    </location>
</feature>
<evidence type="ECO:0000256" key="2">
    <source>
        <dbReference type="SAM" id="SignalP"/>
    </source>
</evidence>
<dbReference type="STRING" id="1531966.A0A0A1TB04"/>
<dbReference type="SUPFAM" id="SSF50952">
    <property type="entry name" value="Soluble quinoprotein glucose dehydrogenase"/>
    <property type="match status" value="1"/>
</dbReference>
<protein>
    <recommendedName>
        <fullName evidence="3">Pyrroloquinoline quinone-dependent pyranose dehydrogenase beta-propeller domain-containing protein</fullName>
    </recommendedName>
</protein>
<feature type="chain" id="PRO_5001989814" description="Pyrroloquinoline quinone-dependent pyranose dehydrogenase beta-propeller domain-containing protein" evidence="2">
    <location>
        <begin position="20"/>
        <end position="454"/>
    </location>
</feature>
<dbReference type="InterPro" id="IPR011041">
    <property type="entry name" value="Quinoprot_gluc/sorb_DH_b-prop"/>
</dbReference>
<gene>
    <name evidence="4" type="ORF">VHEMI09744</name>
</gene>
<dbReference type="Pfam" id="PF22807">
    <property type="entry name" value="TrAA12"/>
    <property type="match status" value="1"/>
</dbReference>
<feature type="signal peptide" evidence="2">
    <location>
        <begin position="1"/>
        <end position="19"/>
    </location>
</feature>
<dbReference type="AlphaFoldDB" id="A0A0A1TB04"/>